<reference evidence="1 2" key="1">
    <citation type="submission" date="2019-06" db="EMBL/GenBank/DDBJ databases">
        <title>Echinicola alkalisoli sp. nov. isolated from saline soil.</title>
        <authorList>
            <person name="Sun J.-Q."/>
            <person name="Xu L."/>
        </authorList>
    </citation>
    <scope>NUCLEOTIDE SEQUENCE [LARGE SCALE GENOMIC DNA]</scope>
    <source>
        <strain evidence="1 2">LN3S3</strain>
    </source>
</reference>
<dbReference type="EMBL" id="CP041253">
    <property type="protein sequence ID" value="QDH80462.1"/>
    <property type="molecule type" value="Genomic_DNA"/>
</dbReference>
<dbReference type="KEGG" id="echi:FKX85_16005"/>
<evidence type="ECO:0000313" key="1">
    <source>
        <dbReference type="EMBL" id="QDH80462.1"/>
    </source>
</evidence>
<name>A0A514CKX7_9BACT</name>
<dbReference type="OrthoDB" id="9798438at2"/>
<protein>
    <recommendedName>
        <fullName evidence="3">DUF4493 domain-containing protein</fullName>
    </recommendedName>
</protein>
<organism evidence="1 2">
    <name type="scientific">Echinicola soli</name>
    <dbReference type="NCBI Taxonomy" id="2591634"/>
    <lineage>
        <taxon>Bacteria</taxon>
        <taxon>Pseudomonadati</taxon>
        <taxon>Bacteroidota</taxon>
        <taxon>Cytophagia</taxon>
        <taxon>Cytophagales</taxon>
        <taxon>Cyclobacteriaceae</taxon>
        <taxon>Echinicola</taxon>
    </lineage>
</organism>
<dbReference type="AlphaFoldDB" id="A0A514CKX7"/>
<sequence length="238" mass="27245">MKNSLIYCLISMFTLISCMEEKAEHPTQGLVKFSSIDLREFNQYAANSRIQASSEWKHVFQDEVILTITNKEKEYTLSINPNDFSTGYEIMLPMGEYTFKSRASAPNYTAYLPFSLSGEFVLDKTSLDISLEGNTNYGLITLDPAYVESAQLSKTHELEMTEDGQFYYLYVKNGLLVQLSIYEFFASQEFVKYFKMEAKNHYHYKLNLTENQGTGNIMELLLAPFTYGETPIELPGGN</sequence>
<accession>A0A514CKX7</accession>
<keyword evidence="2" id="KW-1185">Reference proteome</keyword>
<dbReference type="PROSITE" id="PS51257">
    <property type="entry name" value="PROKAR_LIPOPROTEIN"/>
    <property type="match status" value="1"/>
</dbReference>
<proteinExistence type="predicted"/>
<evidence type="ECO:0000313" key="2">
    <source>
        <dbReference type="Proteomes" id="UP000316614"/>
    </source>
</evidence>
<evidence type="ECO:0008006" key="3">
    <source>
        <dbReference type="Google" id="ProtNLM"/>
    </source>
</evidence>
<dbReference type="Proteomes" id="UP000316614">
    <property type="component" value="Chromosome"/>
</dbReference>
<dbReference type="RefSeq" id="WP_141615695.1">
    <property type="nucleotide sequence ID" value="NZ_CP041253.1"/>
</dbReference>
<gene>
    <name evidence="1" type="ORF">FKX85_16005</name>
</gene>